<evidence type="ECO:0000313" key="2">
    <source>
        <dbReference type="Proteomes" id="UP000823123"/>
    </source>
</evidence>
<comment type="caution">
    <text evidence="1">The sequence shown here is derived from an EMBL/GenBank/DDBJ whole genome shotgun (WGS) entry which is preliminary data.</text>
</comment>
<keyword evidence="1" id="KW-0489">Methyltransferase</keyword>
<dbReference type="Pfam" id="PF06962">
    <property type="entry name" value="rRNA_methylase"/>
    <property type="match status" value="1"/>
</dbReference>
<dbReference type="GO" id="GO:0032259">
    <property type="term" value="P:methylation"/>
    <property type="evidence" value="ECO:0007669"/>
    <property type="project" value="UniProtKB-KW"/>
</dbReference>
<protein>
    <submittedName>
        <fullName evidence="1">Class I SAM-dependent methyltransferase</fullName>
    </submittedName>
</protein>
<gene>
    <name evidence="1" type="ORF">IBJ83_03240</name>
</gene>
<proteinExistence type="predicted"/>
<dbReference type="PANTHER" id="PTHR35276">
    <property type="entry name" value="S-ADENOSYL-L-METHIONINE-DEPENDENT METHYLTRANSFERASES SUPERFAMILY PROTEIN"/>
    <property type="match status" value="1"/>
</dbReference>
<evidence type="ECO:0000313" key="1">
    <source>
        <dbReference type="EMBL" id="MBK1468329.1"/>
    </source>
</evidence>
<dbReference type="InterPro" id="IPR010719">
    <property type="entry name" value="MnmM_MeTrfase"/>
</dbReference>
<dbReference type="EMBL" id="JACVDA010000007">
    <property type="protein sequence ID" value="MBK1468329.1"/>
    <property type="molecule type" value="Genomic_DNA"/>
</dbReference>
<sequence>MQSYVENVEVAVDMTVGNGFDSKNILEILKPKKLYCFDIQQDALDNSKKLLEDFSNYELILENHRDFDKYVKENIDFAMYNLGYLPKGDKNITTNAVDVEKSLKKLLGKLNKNGVIFITFYIGHLCGQIESAEISRFLKNLEQKEFTVLKFLFENQKNNPPYVVMIQKR</sequence>
<dbReference type="SUPFAM" id="SSF53335">
    <property type="entry name" value="S-adenosyl-L-methionine-dependent methyltransferases"/>
    <property type="match status" value="1"/>
</dbReference>
<dbReference type="Gene3D" id="3.40.50.150">
    <property type="entry name" value="Vaccinia Virus protein VP39"/>
    <property type="match status" value="1"/>
</dbReference>
<name>A0ABS1C891_9FIRM</name>
<keyword evidence="1" id="KW-0808">Transferase</keyword>
<accession>A0ABS1C891</accession>
<organism evidence="1 2">
    <name type="scientific">Parvimonas parva</name>
    <dbReference type="NCBI Taxonomy" id="2769485"/>
    <lineage>
        <taxon>Bacteria</taxon>
        <taxon>Bacillati</taxon>
        <taxon>Bacillota</taxon>
        <taxon>Tissierellia</taxon>
        <taxon>Tissierellales</taxon>
        <taxon>Peptoniphilaceae</taxon>
        <taxon>Parvimonas</taxon>
    </lineage>
</organism>
<reference evidence="1 2" key="1">
    <citation type="submission" date="2020-09" db="EMBL/GenBank/DDBJ databases">
        <title>Parvimonas S3374 sp. nov.</title>
        <authorList>
            <person name="Buhl M."/>
        </authorList>
    </citation>
    <scope>NUCLEOTIDE SEQUENCE [LARGE SCALE GENOMIC DNA]</scope>
    <source>
        <strain evidence="1 2">S3374</strain>
    </source>
</reference>
<dbReference type="Proteomes" id="UP000823123">
    <property type="component" value="Unassembled WGS sequence"/>
</dbReference>
<keyword evidence="2" id="KW-1185">Reference proteome</keyword>
<dbReference type="GO" id="GO:0008168">
    <property type="term" value="F:methyltransferase activity"/>
    <property type="evidence" value="ECO:0007669"/>
    <property type="project" value="UniProtKB-KW"/>
</dbReference>
<dbReference type="InterPro" id="IPR029063">
    <property type="entry name" value="SAM-dependent_MTases_sf"/>
</dbReference>
<dbReference type="PANTHER" id="PTHR35276:SF1">
    <property type="entry name" value="TRNA (MNM(5)S(2)U34)-METHYLTRANSFERASE, CHLOROPLASTIC"/>
    <property type="match status" value="1"/>
</dbReference>